<dbReference type="RefSeq" id="XP_033662636.1">
    <property type="nucleotide sequence ID" value="XM_033808735.1"/>
</dbReference>
<feature type="region of interest" description="Disordered" evidence="5">
    <location>
        <begin position="633"/>
        <end position="740"/>
    </location>
</feature>
<keyword evidence="3" id="KW-0206">Cytoskeleton</keyword>
<sequence length="959" mass="106071">MAHSAAAAARTRLASSRASSPQDDNTFATATATSFKDAIHSTPQVGYDATEDDIPLHYNQFPEPSEAGSDGSADMSIELGRGIKRGARRDHDMSSELVFNFGNDNSQYKITGTPPVRPRKPDGTLRKEASVRRATESARANEAPKKGTPGQKQRAVSDNMHVRPGQSQPPPAMGTVRSSRFVSSRHASANYGVIPTRFTTNGGLESSQQTPRQQVQGNATVQSAVHTISQSFVLPDFPDITELVSGMRKDGTPLVKRTNGGRSRFASTTYKPLAQDHAAIEGIALPEDEKAIFVSLQHAREKTARLESENSEAQKRIEELELQVAEMKHQLQLASRRPDSALGSEDDTLDAAGFQTDKARLQGKVAALQERLSKSERKISVAEITSTRVVKERDGLVTQIAAVYFQNEELSSENQELRTARAELSKENEELKDTVNELRDENNRLKNMESEVERNQASGAQSKVEKRRQQEVNHLKRTRSTKKSEEPRTLVDGEVSREPNHRRQSSDHHDSTFVRDLATRIELEVRKMREDAASGTQPRNDARDQRTANGRSRSRSNTRRASLNENPVSLKRHISAPATTNANESRSTKEFDVPGGSRHTKIDGRMTVAQEDLTELSVLDPEDVANLRRKLEEEKRSGRLRKRTSSRVDMETDDTARSVSRQSMPRKSSLKDLAGGVEDGTGRFSLRGDDVSRVTKTVRVQSPHSSQDILEPQQDTETGSISMVSNTSRRRRRNSETEGMTSAFIVPDITLHGSQMPTTTGNACIDHNVARCTVCAKGEQEVSIPKPVPASDRDVGDVTDATIRPSQPPEEALAMVIKNLEDEIKHLKLQRESQNRLYNQHEPAISKRRRQDVKAKIDVLTAHIEKRSDQVYALYDVVEGQKQQAEAAMAKGEEVKGTTQQEIDETLESIGIDPVQLSGHVGRKAPVGLGDGDDLSEESVWEGLSDISSEDEVHGFGRK</sequence>
<dbReference type="AlphaFoldDB" id="A0A6A6C3M7"/>
<feature type="domain" description="Cep57 centrosome microtubule-binding" evidence="6">
    <location>
        <begin position="801"/>
        <end position="877"/>
    </location>
</feature>
<feature type="region of interest" description="Disordered" evidence="5">
    <location>
        <begin position="444"/>
        <end position="515"/>
    </location>
</feature>
<feature type="coiled-coil region" evidence="4">
    <location>
        <begin position="810"/>
        <end position="837"/>
    </location>
</feature>
<feature type="compositionally biased region" description="Basic and acidic residues" evidence="5">
    <location>
        <begin position="482"/>
        <end position="515"/>
    </location>
</feature>
<feature type="region of interest" description="Disordered" evidence="5">
    <location>
        <begin position="1"/>
        <end position="29"/>
    </location>
</feature>
<evidence type="ECO:0000259" key="6">
    <source>
        <dbReference type="Pfam" id="PF06657"/>
    </source>
</evidence>
<evidence type="ECO:0000256" key="2">
    <source>
        <dbReference type="ARBA" id="ARBA00022490"/>
    </source>
</evidence>
<dbReference type="PANTHER" id="PTHR19336">
    <property type="entry name" value="UNCHARACTERIZED DUF1167"/>
    <property type="match status" value="1"/>
</dbReference>
<dbReference type="GO" id="GO:0008017">
    <property type="term" value="F:microtubule binding"/>
    <property type="evidence" value="ECO:0007669"/>
    <property type="project" value="InterPro"/>
</dbReference>
<feature type="compositionally biased region" description="Polar residues" evidence="5">
    <location>
        <begin position="694"/>
        <end position="724"/>
    </location>
</feature>
<feature type="compositionally biased region" description="Polar residues" evidence="5">
    <location>
        <begin position="657"/>
        <end position="666"/>
    </location>
</feature>
<feature type="region of interest" description="Disordered" evidence="5">
    <location>
        <begin position="99"/>
        <end position="176"/>
    </location>
</feature>
<name>A0A6A6C3M7_ZASCE</name>
<dbReference type="GeneID" id="54562007"/>
<evidence type="ECO:0000256" key="5">
    <source>
        <dbReference type="SAM" id="MobiDB-lite"/>
    </source>
</evidence>
<proteinExistence type="predicted"/>
<dbReference type="OrthoDB" id="76453at2759"/>
<feature type="compositionally biased region" description="Basic and acidic residues" evidence="5">
    <location>
        <begin position="646"/>
        <end position="656"/>
    </location>
</feature>
<comment type="subcellular location">
    <subcellularLocation>
        <location evidence="1">Cytoplasm</location>
        <location evidence="1">Cytoskeleton</location>
        <location evidence="1">Microtubule organizing center</location>
    </subcellularLocation>
</comment>
<keyword evidence="2" id="KW-0963">Cytoplasm</keyword>
<protein>
    <recommendedName>
        <fullName evidence="6">Cep57 centrosome microtubule-binding domain-containing protein</fullName>
    </recommendedName>
</protein>
<evidence type="ECO:0000256" key="1">
    <source>
        <dbReference type="ARBA" id="ARBA00004267"/>
    </source>
</evidence>
<dbReference type="Gene3D" id="1.10.287.1490">
    <property type="match status" value="1"/>
</dbReference>
<feature type="compositionally biased region" description="Acidic residues" evidence="5">
    <location>
        <begin position="931"/>
        <end position="940"/>
    </location>
</feature>
<evidence type="ECO:0000313" key="7">
    <source>
        <dbReference type="EMBL" id="KAF2161747.1"/>
    </source>
</evidence>
<organism evidence="7 8">
    <name type="scientific">Zasmidium cellare ATCC 36951</name>
    <dbReference type="NCBI Taxonomy" id="1080233"/>
    <lineage>
        <taxon>Eukaryota</taxon>
        <taxon>Fungi</taxon>
        <taxon>Dikarya</taxon>
        <taxon>Ascomycota</taxon>
        <taxon>Pezizomycotina</taxon>
        <taxon>Dothideomycetes</taxon>
        <taxon>Dothideomycetidae</taxon>
        <taxon>Mycosphaerellales</taxon>
        <taxon>Mycosphaerellaceae</taxon>
        <taxon>Zasmidium</taxon>
    </lineage>
</organism>
<dbReference type="EMBL" id="ML993617">
    <property type="protein sequence ID" value="KAF2161747.1"/>
    <property type="molecule type" value="Genomic_DNA"/>
</dbReference>
<dbReference type="InterPro" id="IPR024957">
    <property type="entry name" value="Cep57_MT-bd_dom"/>
</dbReference>
<feature type="compositionally biased region" description="Basic and acidic residues" evidence="5">
    <location>
        <begin position="119"/>
        <end position="136"/>
    </location>
</feature>
<dbReference type="Pfam" id="PF06657">
    <property type="entry name" value="Cep57_MT_bd"/>
    <property type="match status" value="1"/>
</dbReference>
<gene>
    <name evidence="7" type="ORF">M409DRAFT_27804</name>
</gene>
<evidence type="ECO:0000313" key="8">
    <source>
        <dbReference type="Proteomes" id="UP000799537"/>
    </source>
</evidence>
<evidence type="ECO:0000256" key="3">
    <source>
        <dbReference type="ARBA" id="ARBA00023212"/>
    </source>
</evidence>
<evidence type="ECO:0000256" key="4">
    <source>
        <dbReference type="SAM" id="Coils"/>
    </source>
</evidence>
<keyword evidence="8" id="KW-1185">Reference proteome</keyword>
<feature type="compositionally biased region" description="Basic and acidic residues" evidence="5">
    <location>
        <begin position="444"/>
        <end position="454"/>
    </location>
</feature>
<dbReference type="PANTHER" id="PTHR19336:SF9">
    <property type="entry name" value="SPINDLE POLE BODY PROTEIN PPC89"/>
    <property type="match status" value="1"/>
</dbReference>
<reference evidence="7" key="1">
    <citation type="journal article" date="2020" name="Stud. Mycol.">
        <title>101 Dothideomycetes genomes: a test case for predicting lifestyles and emergence of pathogens.</title>
        <authorList>
            <person name="Haridas S."/>
            <person name="Albert R."/>
            <person name="Binder M."/>
            <person name="Bloem J."/>
            <person name="Labutti K."/>
            <person name="Salamov A."/>
            <person name="Andreopoulos B."/>
            <person name="Baker S."/>
            <person name="Barry K."/>
            <person name="Bills G."/>
            <person name="Bluhm B."/>
            <person name="Cannon C."/>
            <person name="Castanera R."/>
            <person name="Culley D."/>
            <person name="Daum C."/>
            <person name="Ezra D."/>
            <person name="Gonzalez J."/>
            <person name="Henrissat B."/>
            <person name="Kuo A."/>
            <person name="Liang C."/>
            <person name="Lipzen A."/>
            <person name="Lutzoni F."/>
            <person name="Magnuson J."/>
            <person name="Mondo S."/>
            <person name="Nolan M."/>
            <person name="Ohm R."/>
            <person name="Pangilinan J."/>
            <person name="Park H.-J."/>
            <person name="Ramirez L."/>
            <person name="Alfaro M."/>
            <person name="Sun H."/>
            <person name="Tritt A."/>
            <person name="Yoshinaga Y."/>
            <person name="Zwiers L.-H."/>
            <person name="Turgeon B."/>
            <person name="Goodwin S."/>
            <person name="Spatafora J."/>
            <person name="Crous P."/>
            <person name="Grigoriev I."/>
        </authorList>
    </citation>
    <scope>NUCLEOTIDE SEQUENCE</scope>
    <source>
        <strain evidence="7">ATCC 36951</strain>
    </source>
</reference>
<keyword evidence="4" id="KW-0175">Coiled coil</keyword>
<feature type="compositionally biased region" description="Basic and acidic residues" evidence="5">
    <location>
        <begin position="463"/>
        <end position="474"/>
    </location>
</feature>
<feature type="compositionally biased region" description="Low complexity" evidence="5">
    <location>
        <begin position="1"/>
        <end position="20"/>
    </location>
</feature>
<feature type="region of interest" description="Disordered" evidence="5">
    <location>
        <begin position="918"/>
        <end position="959"/>
    </location>
</feature>
<feature type="region of interest" description="Disordered" evidence="5">
    <location>
        <begin position="529"/>
        <end position="608"/>
    </location>
</feature>
<dbReference type="Proteomes" id="UP000799537">
    <property type="component" value="Unassembled WGS sequence"/>
</dbReference>
<accession>A0A6A6C3M7</accession>
<feature type="region of interest" description="Disordered" evidence="5">
    <location>
        <begin position="45"/>
        <end position="76"/>
    </location>
</feature>
<dbReference type="InterPro" id="IPR051756">
    <property type="entry name" value="Centrosomal_MT-associated"/>
</dbReference>
<dbReference type="GO" id="GO:0005815">
    <property type="term" value="C:microtubule organizing center"/>
    <property type="evidence" value="ECO:0007669"/>
    <property type="project" value="UniProtKB-SubCell"/>
</dbReference>